<comment type="subcellular location">
    <subcellularLocation>
        <location evidence="1">Cell membrane</location>
        <topology evidence="1">Multi-pass membrane protein</topology>
    </subcellularLocation>
</comment>
<feature type="transmembrane region" description="Helical" evidence="6">
    <location>
        <begin position="62"/>
        <end position="84"/>
    </location>
</feature>
<dbReference type="PANTHER" id="PTHR30287">
    <property type="entry name" value="MEMBRANE COMPONENT OF PREDICTED ABC SUPERFAMILY METABOLITE UPTAKE TRANSPORTER"/>
    <property type="match status" value="1"/>
</dbReference>
<gene>
    <name evidence="8" type="ORF">ACFO9E_21380</name>
</gene>
<feature type="transmembrane region" description="Helical" evidence="6">
    <location>
        <begin position="12"/>
        <end position="31"/>
    </location>
</feature>
<accession>A0ABV9G7S7</accession>
<keyword evidence="2" id="KW-1003">Cell membrane</keyword>
<evidence type="ECO:0000313" key="9">
    <source>
        <dbReference type="Proteomes" id="UP001595993"/>
    </source>
</evidence>
<dbReference type="RefSeq" id="WP_381198240.1">
    <property type="nucleotide sequence ID" value="NZ_JBHSFE010000016.1"/>
</dbReference>
<keyword evidence="3 6" id="KW-0812">Transmembrane</keyword>
<keyword evidence="9" id="KW-1185">Reference proteome</keyword>
<protein>
    <submittedName>
        <fullName evidence="8">FtsX-like permease family protein</fullName>
    </submittedName>
</protein>
<evidence type="ECO:0000256" key="1">
    <source>
        <dbReference type="ARBA" id="ARBA00004651"/>
    </source>
</evidence>
<reference evidence="9" key="1">
    <citation type="journal article" date="2019" name="Int. J. Syst. Evol. Microbiol.">
        <title>The Global Catalogue of Microorganisms (GCM) 10K type strain sequencing project: providing services to taxonomists for standard genome sequencing and annotation.</title>
        <authorList>
            <consortium name="The Broad Institute Genomics Platform"/>
            <consortium name="The Broad Institute Genome Sequencing Center for Infectious Disease"/>
            <person name="Wu L."/>
            <person name="Ma J."/>
        </authorList>
    </citation>
    <scope>NUCLEOTIDE SEQUENCE [LARGE SCALE GENOMIC DNA]</scope>
    <source>
        <strain evidence="9">CGMCC 4.7139</strain>
    </source>
</reference>
<evidence type="ECO:0000256" key="6">
    <source>
        <dbReference type="SAM" id="Phobius"/>
    </source>
</evidence>
<keyword evidence="5 6" id="KW-0472">Membrane</keyword>
<evidence type="ECO:0000256" key="2">
    <source>
        <dbReference type="ARBA" id="ARBA00022475"/>
    </source>
</evidence>
<evidence type="ECO:0000259" key="7">
    <source>
        <dbReference type="Pfam" id="PF02687"/>
    </source>
</evidence>
<feature type="domain" description="ABC3 transporter permease C-terminal" evidence="7">
    <location>
        <begin position="14"/>
        <end position="84"/>
    </location>
</feature>
<dbReference type="PANTHER" id="PTHR30287:SF1">
    <property type="entry name" value="INNER MEMBRANE PROTEIN"/>
    <property type="match status" value="1"/>
</dbReference>
<sequence>MGGTSPELWINIAVLAVLLGYLLLGIANKLIATTAARRTELATLQLIGATPYQVRAMMRREAILIATLVLITGPLPSVVPLALLSVGSLHRPWPAGPAWLLPAGAGPLRRSPAPDLLGSPAAYSC</sequence>
<dbReference type="Pfam" id="PF02687">
    <property type="entry name" value="FtsX"/>
    <property type="match status" value="1"/>
</dbReference>
<evidence type="ECO:0000256" key="3">
    <source>
        <dbReference type="ARBA" id="ARBA00022692"/>
    </source>
</evidence>
<dbReference type="InterPro" id="IPR003838">
    <property type="entry name" value="ABC3_permease_C"/>
</dbReference>
<dbReference type="InterPro" id="IPR038766">
    <property type="entry name" value="Membrane_comp_ABC_pdt"/>
</dbReference>
<name>A0ABV9G7S7_9ACTN</name>
<dbReference type="EMBL" id="JBHSFE010000016">
    <property type="protein sequence ID" value="MFC4610346.1"/>
    <property type="molecule type" value="Genomic_DNA"/>
</dbReference>
<evidence type="ECO:0000256" key="4">
    <source>
        <dbReference type="ARBA" id="ARBA00022989"/>
    </source>
</evidence>
<dbReference type="Proteomes" id="UP001595993">
    <property type="component" value="Unassembled WGS sequence"/>
</dbReference>
<keyword evidence="4 6" id="KW-1133">Transmembrane helix</keyword>
<proteinExistence type="predicted"/>
<organism evidence="8 9">
    <name type="scientific">Streptomyces maoxianensis</name>
    <dbReference type="NCBI Taxonomy" id="1459942"/>
    <lineage>
        <taxon>Bacteria</taxon>
        <taxon>Bacillati</taxon>
        <taxon>Actinomycetota</taxon>
        <taxon>Actinomycetes</taxon>
        <taxon>Kitasatosporales</taxon>
        <taxon>Streptomycetaceae</taxon>
        <taxon>Streptomyces</taxon>
    </lineage>
</organism>
<evidence type="ECO:0000256" key="5">
    <source>
        <dbReference type="ARBA" id="ARBA00023136"/>
    </source>
</evidence>
<evidence type="ECO:0000313" key="8">
    <source>
        <dbReference type="EMBL" id="MFC4610346.1"/>
    </source>
</evidence>
<comment type="caution">
    <text evidence="8">The sequence shown here is derived from an EMBL/GenBank/DDBJ whole genome shotgun (WGS) entry which is preliminary data.</text>
</comment>